<dbReference type="SUPFAM" id="SSF53822">
    <property type="entry name" value="Periplasmic binding protein-like I"/>
    <property type="match status" value="1"/>
</dbReference>
<dbReference type="PANTHER" id="PTHR46847:SF1">
    <property type="entry name" value="D-ALLOSE-BINDING PERIPLASMIC PROTEIN-RELATED"/>
    <property type="match status" value="1"/>
</dbReference>
<evidence type="ECO:0000313" key="7">
    <source>
        <dbReference type="EMBL" id="GAA2193978.1"/>
    </source>
</evidence>
<evidence type="ECO:0000256" key="3">
    <source>
        <dbReference type="ARBA" id="ARBA00022729"/>
    </source>
</evidence>
<feature type="compositionally biased region" description="Low complexity" evidence="4">
    <location>
        <begin position="1"/>
        <end position="14"/>
    </location>
</feature>
<evidence type="ECO:0000256" key="4">
    <source>
        <dbReference type="SAM" id="MobiDB-lite"/>
    </source>
</evidence>
<feature type="region of interest" description="Disordered" evidence="4">
    <location>
        <begin position="42"/>
        <end position="85"/>
    </location>
</feature>
<dbReference type="EMBL" id="BAAAOQ010000005">
    <property type="protein sequence ID" value="GAA2193978.1"/>
    <property type="molecule type" value="Genomic_DNA"/>
</dbReference>
<dbReference type="Pfam" id="PF13407">
    <property type="entry name" value="Peripla_BP_4"/>
    <property type="match status" value="1"/>
</dbReference>
<dbReference type="InterPro" id="IPR028082">
    <property type="entry name" value="Peripla_BP_I"/>
</dbReference>
<keyword evidence="8" id="KW-1185">Reference proteome</keyword>
<organism evidence="7 8">
    <name type="scientific">Streptomyces bangladeshensis</name>
    <dbReference type="NCBI Taxonomy" id="295352"/>
    <lineage>
        <taxon>Bacteria</taxon>
        <taxon>Bacillati</taxon>
        <taxon>Actinomycetota</taxon>
        <taxon>Actinomycetes</taxon>
        <taxon>Kitasatosporales</taxon>
        <taxon>Streptomycetaceae</taxon>
        <taxon>Streptomyces</taxon>
    </lineage>
</organism>
<accession>A0ABN3BEZ2</accession>
<feature type="compositionally biased region" description="Low complexity" evidence="4">
    <location>
        <begin position="59"/>
        <end position="69"/>
    </location>
</feature>
<evidence type="ECO:0000256" key="1">
    <source>
        <dbReference type="ARBA" id="ARBA00004196"/>
    </source>
</evidence>
<name>A0ABN3BEZ2_9ACTN</name>
<dbReference type="PANTHER" id="PTHR46847">
    <property type="entry name" value="D-ALLOSE-BINDING PERIPLASMIC PROTEIN-RELATED"/>
    <property type="match status" value="1"/>
</dbReference>
<sequence length="397" mass="41200">MTRGTGPLGPPRGAAAHRTRGVRARAAALALLLAAATLAGCERGSQDSPGVSPTGPGGCPAAQAGAQAAVSRAERTDVPWNGPAKGPAAVPGKTIVYVAQTMTNPGVAGVARGVREAAKVIGWKVRVIDGEGTPAGIQAALSQAVTLRPAGIVIGGFDPHSTSQQVARATAARIPLIGWHAVAAPGPSRSPRLFTNITTDVADVAAISAQWVIAHSRGNAGVVLFTDASIPFAHRKSELIRKALAACPGVRLLAYPNIPIPDASSRTPREVSFLLARFGNRWTHSVAINDLYFADAAPAFRAAGKEGSGPPFNIGAGDGDPSSFQRINSRQYQAATVPEPLSLQGWQIVDEFNRAFSGRPASGYVAPVHISTAENSEGATAWDPTGYREAYRRIWGR</sequence>
<dbReference type="Gene3D" id="3.40.50.2300">
    <property type="match status" value="2"/>
</dbReference>
<feature type="signal peptide" evidence="5">
    <location>
        <begin position="1"/>
        <end position="39"/>
    </location>
</feature>
<protein>
    <submittedName>
        <fullName evidence="7">Substrate-binding domain-containing protein</fullName>
    </submittedName>
</protein>
<reference evidence="7 8" key="1">
    <citation type="journal article" date="2019" name="Int. J. Syst. Evol. Microbiol.">
        <title>The Global Catalogue of Microorganisms (GCM) 10K type strain sequencing project: providing services to taxonomists for standard genome sequencing and annotation.</title>
        <authorList>
            <consortium name="The Broad Institute Genomics Platform"/>
            <consortium name="The Broad Institute Genome Sequencing Center for Infectious Disease"/>
            <person name="Wu L."/>
            <person name="Ma J."/>
        </authorList>
    </citation>
    <scope>NUCLEOTIDE SEQUENCE [LARGE SCALE GENOMIC DNA]</scope>
    <source>
        <strain evidence="7 8">JCM 14924</strain>
    </source>
</reference>
<dbReference type="InterPro" id="IPR025997">
    <property type="entry name" value="SBP_2_dom"/>
</dbReference>
<evidence type="ECO:0000256" key="2">
    <source>
        <dbReference type="ARBA" id="ARBA00007639"/>
    </source>
</evidence>
<evidence type="ECO:0000259" key="6">
    <source>
        <dbReference type="Pfam" id="PF13407"/>
    </source>
</evidence>
<feature type="domain" description="Periplasmic binding protein" evidence="6">
    <location>
        <begin position="95"/>
        <end position="350"/>
    </location>
</feature>
<evidence type="ECO:0000313" key="8">
    <source>
        <dbReference type="Proteomes" id="UP001501391"/>
    </source>
</evidence>
<feature type="region of interest" description="Disordered" evidence="4">
    <location>
        <begin position="1"/>
        <end position="20"/>
    </location>
</feature>
<comment type="similarity">
    <text evidence="2">Belongs to the bacterial solute-binding protein 2 family.</text>
</comment>
<feature type="chain" id="PRO_5046804785" evidence="5">
    <location>
        <begin position="40"/>
        <end position="397"/>
    </location>
</feature>
<comment type="subcellular location">
    <subcellularLocation>
        <location evidence="1">Cell envelope</location>
    </subcellularLocation>
</comment>
<evidence type="ECO:0000256" key="5">
    <source>
        <dbReference type="SAM" id="SignalP"/>
    </source>
</evidence>
<comment type="caution">
    <text evidence="7">The sequence shown here is derived from an EMBL/GenBank/DDBJ whole genome shotgun (WGS) entry which is preliminary data.</text>
</comment>
<dbReference type="Proteomes" id="UP001501391">
    <property type="component" value="Unassembled WGS sequence"/>
</dbReference>
<keyword evidence="3 5" id="KW-0732">Signal</keyword>
<gene>
    <name evidence="7" type="ORF">GCM10009787_18050</name>
</gene>
<proteinExistence type="inferred from homology"/>